<dbReference type="PROSITE" id="PS51891">
    <property type="entry name" value="CENP_V_GFA"/>
    <property type="match status" value="1"/>
</dbReference>
<keyword evidence="4" id="KW-0456">Lyase</keyword>
<dbReference type="GO" id="GO:0016846">
    <property type="term" value="F:carbon-sulfur lyase activity"/>
    <property type="evidence" value="ECO:0007669"/>
    <property type="project" value="InterPro"/>
</dbReference>
<dbReference type="InterPro" id="IPR006913">
    <property type="entry name" value="CENP-V/GFA"/>
</dbReference>
<dbReference type="EMBL" id="AP021857">
    <property type="protein sequence ID" value="BBO20081.1"/>
    <property type="molecule type" value="Genomic_DNA"/>
</dbReference>
<dbReference type="Proteomes" id="UP000662914">
    <property type="component" value="Chromosome"/>
</dbReference>
<keyword evidence="2" id="KW-0479">Metal-binding</keyword>
<evidence type="ECO:0000256" key="2">
    <source>
        <dbReference type="ARBA" id="ARBA00022723"/>
    </source>
</evidence>
<name>A0A809S3B3_9PROT</name>
<dbReference type="InterPro" id="IPR011057">
    <property type="entry name" value="Mss4-like_sf"/>
</dbReference>
<dbReference type="KEGG" id="ddz:DSYM_07800"/>
<dbReference type="PANTHER" id="PTHR33337">
    <property type="entry name" value="GFA DOMAIN-CONTAINING PROTEIN"/>
    <property type="match status" value="1"/>
</dbReference>
<dbReference type="AlphaFoldDB" id="A0A809S3B3"/>
<dbReference type="PANTHER" id="PTHR33337:SF40">
    <property type="entry name" value="CENP-V_GFA DOMAIN-CONTAINING PROTEIN-RELATED"/>
    <property type="match status" value="1"/>
</dbReference>
<feature type="region of interest" description="Disordered" evidence="5">
    <location>
        <begin position="96"/>
        <end position="117"/>
    </location>
</feature>
<evidence type="ECO:0000256" key="5">
    <source>
        <dbReference type="SAM" id="MobiDB-lite"/>
    </source>
</evidence>
<organism evidence="7 8">
    <name type="scientific">Candidatus Desulfobacillus denitrificans</name>
    <dbReference type="NCBI Taxonomy" id="2608985"/>
    <lineage>
        <taxon>Bacteria</taxon>
        <taxon>Pseudomonadati</taxon>
        <taxon>Pseudomonadota</taxon>
        <taxon>Betaproteobacteria</taxon>
        <taxon>Candidatus Desulfobacillus</taxon>
    </lineage>
</organism>
<keyword evidence="3" id="KW-0862">Zinc</keyword>
<evidence type="ECO:0000256" key="4">
    <source>
        <dbReference type="ARBA" id="ARBA00023239"/>
    </source>
</evidence>
<accession>A0A809S3B3</accession>
<sequence length="117" mass="12397">MSHSGNCLCGGVRYVLRGELGPITLCHCSQCRKAQGGAAAAVSPVCTAEFEITQGRDLLRAWESSPGKERVFCGRCGSPLYSRRVAETDFPRLRIGSLDAPVGPRPMSSSAARPTGT</sequence>
<comment type="similarity">
    <text evidence="1">Belongs to the Gfa family.</text>
</comment>
<evidence type="ECO:0000256" key="3">
    <source>
        <dbReference type="ARBA" id="ARBA00022833"/>
    </source>
</evidence>
<evidence type="ECO:0000313" key="8">
    <source>
        <dbReference type="Proteomes" id="UP000662914"/>
    </source>
</evidence>
<feature type="domain" description="CENP-V/GFA" evidence="6">
    <location>
        <begin position="3"/>
        <end position="108"/>
    </location>
</feature>
<evidence type="ECO:0000256" key="1">
    <source>
        <dbReference type="ARBA" id="ARBA00005495"/>
    </source>
</evidence>
<dbReference type="Pfam" id="PF04828">
    <property type="entry name" value="GFA"/>
    <property type="match status" value="1"/>
</dbReference>
<gene>
    <name evidence="7" type="ORF">DSYM_07800</name>
</gene>
<dbReference type="SUPFAM" id="SSF51316">
    <property type="entry name" value="Mss4-like"/>
    <property type="match status" value="1"/>
</dbReference>
<protein>
    <submittedName>
        <fullName evidence="7">Glutathione-dependent formaldehyde-activating enzyme</fullName>
    </submittedName>
</protein>
<proteinExistence type="inferred from homology"/>
<evidence type="ECO:0000313" key="7">
    <source>
        <dbReference type="EMBL" id="BBO20081.1"/>
    </source>
</evidence>
<reference evidence="7" key="1">
    <citation type="journal article" name="DNA Res.">
        <title>The physiological potential of anammox bacteria as revealed by their core genome structure.</title>
        <authorList>
            <person name="Okubo T."/>
            <person name="Toyoda A."/>
            <person name="Fukuhara K."/>
            <person name="Uchiyama I."/>
            <person name="Harigaya Y."/>
            <person name="Kuroiwa M."/>
            <person name="Suzuki T."/>
            <person name="Murakami Y."/>
            <person name="Suwa Y."/>
            <person name="Takami H."/>
        </authorList>
    </citation>
    <scope>NUCLEOTIDE SEQUENCE</scope>
    <source>
        <strain evidence="7">317325-3</strain>
    </source>
</reference>
<dbReference type="Gene3D" id="3.90.1590.10">
    <property type="entry name" value="glutathione-dependent formaldehyde- activating enzyme (gfa)"/>
    <property type="match status" value="1"/>
</dbReference>
<dbReference type="GO" id="GO:0046872">
    <property type="term" value="F:metal ion binding"/>
    <property type="evidence" value="ECO:0007669"/>
    <property type="project" value="UniProtKB-KW"/>
</dbReference>
<feature type="compositionally biased region" description="Polar residues" evidence="5">
    <location>
        <begin position="107"/>
        <end position="117"/>
    </location>
</feature>
<evidence type="ECO:0000259" key="6">
    <source>
        <dbReference type="PROSITE" id="PS51891"/>
    </source>
</evidence>